<dbReference type="EMBL" id="CAEZXK010000003">
    <property type="protein sequence ID" value="CAB4680084.1"/>
    <property type="molecule type" value="Genomic_DNA"/>
</dbReference>
<reference evidence="3" key="1">
    <citation type="submission" date="2020-05" db="EMBL/GenBank/DDBJ databases">
        <authorList>
            <person name="Chiriac C."/>
            <person name="Salcher M."/>
            <person name="Ghai R."/>
            <person name="Kavagutti S V."/>
        </authorList>
    </citation>
    <scope>NUCLEOTIDE SEQUENCE</scope>
</reference>
<organism evidence="3">
    <name type="scientific">freshwater metagenome</name>
    <dbReference type="NCBI Taxonomy" id="449393"/>
    <lineage>
        <taxon>unclassified sequences</taxon>
        <taxon>metagenomes</taxon>
        <taxon>ecological metagenomes</taxon>
    </lineage>
</organism>
<dbReference type="PANTHER" id="PTHR47505">
    <property type="entry name" value="DNA UTILIZATION PROTEIN YHGH"/>
    <property type="match status" value="1"/>
</dbReference>
<evidence type="ECO:0000256" key="1">
    <source>
        <dbReference type="ARBA" id="ARBA00008007"/>
    </source>
</evidence>
<dbReference type="SUPFAM" id="SSF53271">
    <property type="entry name" value="PRTase-like"/>
    <property type="match status" value="1"/>
</dbReference>
<dbReference type="PANTHER" id="PTHR47505:SF1">
    <property type="entry name" value="DNA UTILIZATION PROTEIN YHGH"/>
    <property type="match status" value="1"/>
</dbReference>
<gene>
    <name evidence="3" type="ORF">UFOPK2370_00206</name>
</gene>
<proteinExistence type="inferred from homology"/>
<dbReference type="InterPro" id="IPR051910">
    <property type="entry name" value="ComF/GntX_DNA_util-trans"/>
</dbReference>
<name>A0A6J6N5C3_9ZZZZ</name>
<feature type="domain" description="Phosphoribosyltransferase" evidence="2">
    <location>
        <begin position="118"/>
        <end position="219"/>
    </location>
</feature>
<dbReference type="CDD" id="cd06223">
    <property type="entry name" value="PRTases_typeI"/>
    <property type="match status" value="1"/>
</dbReference>
<dbReference type="InterPro" id="IPR029057">
    <property type="entry name" value="PRTase-like"/>
</dbReference>
<comment type="similarity">
    <text evidence="1">Belongs to the ComF/GntX family.</text>
</comment>
<sequence>MAFAMSFFEPLLDLLLPSACAECSLPPTVYCRNCLSRHEAHLVERSYFVSGQLAVAKKLPGLALSVLDDSVSRAMTAFKEKNQFAVARSMVDALLPDESLWPVDLVVAAPSARANFKKRGFVPAELIAERVAKRWDLPHLRSALTLVRRVEDQASLTVEQRQQNLVEAMRANPRVAGKRVLLVDDIVTTGSTIAEVARAVAAAAAEPVAFVVLAETLRRHAPSPHPAGFQVGPMASPKID</sequence>
<dbReference type="Pfam" id="PF00156">
    <property type="entry name" value="Pribosyltran"/>
    <property type="match status" value="1"/>
</dbReference>
<evidence type="ECO:0000313" key="3">
    <source>
        <dbReference type="EMBL" id="CAB4680084.1"/>
    </source>
</evidence>
<evidence type="ECO:0000259" key="2">
    <source>
        <dbReference type="Pfam" id="PF00156"/>
    </source>
</evidence>
<dbReference type="InterPro" id="IPR000836">
    <property type="entry name" value="PRTase_dom"/>
</dbReference>
<dbReference type="Gene3D" id="3.40.50.2020">
    <property type="match status" value="1"/>
</dbReference>
<protein>
    <submittedName>
        <fullName evidence="3">Unannotated protein</fullName>
    </submittedName>
</protein>
<dbReference type="AlphaFoldDB" id="A0A6J6N5C3"/>
<accession>A0A6J6N5C3</accession>